<dbReference type="Gene3D" id="3.80.10.10">
    <property type="entry name" value="Ribonuclease Inhibitor"/>
    <property type="match status" value="1"/>
</dbReference>
<feature type="region of interest" description="Disordered" evidence="1">
    <location>
        <begin position="1"/>
        <end position="22"/>
    </location>
</feature>
<protein>
    <submittedName>
        <fullName evidence="2">Uncharacterized protein</fullName>
    </submittedName>
</protein>
<gene>
    <name evidence="2" type="ORF">pipiens_000782</name>
</gene>
<accession>A0ABD1CCN0</accession>
<organism evidence="2 3">
    <name type="scientific">Culex pipiens pipiens</name>
    <name type="common">Northern house mosquito</name>
    <dbReference type="NCBI Taxonomy" id="38569"/>
    <lineage>
        <taxon>Eukaryota</taxon>
        <taxon>Metazoa</taxon>
        <taxon>Ecdysozoa</taxon>
        <taxon>Arthropoda</taxon>
        <taxon>Hexapoda</taxon>
        <taxon>Insecta</taxon>
        <taxon>Pterygota</taxon>
        <taxon>Neoptera</taxon>
        <taxon>Endopterygota</taxon>
        <taxon>Diptera</taxon>
        <taxon>Nematocera</taxon>
        <taxon>Culicoidea</taxon>
        <taxon>Culicidae</taxon>
        <taxon>Culicinae</taxon>
        <taxon>Culicini</taxon>
        <taxon>Culex</taxon>
        <taxon>Culex</taxon>
    </lineage>
</organism>
<feature type="non-terminal residue" evidence="2">
    <location>
        <position position="321"/>
    </location>
</feature>
<proteinExistence type="predicted"/>
<sequence length="321" mass="36433">MAELRETRDPARPPLTNVPGGTVPLRKLDHFKKADQKNLIRFIQNVQGTLQSLSLEYKANLLKELCAMNQLHLKRAALNINIVSPSWNNALWTRFCQAQQTLEELSLMEGTASNELLRVTVQNLPNLKKLCANFYGPDKIVPTFLSHLIRVEHVQICAEQVVLDLRIPLSASLKEFHLTHAEIKHGLETLTTSTTIQKLTLEKCHLEERIVTSSVHKPTNLKHLALVECGAYPDTIDHILSGRPLLETVRLERVGSVSKESMAKLLHQCPNLREMVLTKCYDFWDSVGDVMGHYYSSYGVVEGSRQVKLVIEEFTEDDEDY</sequence>
<dbReference type="InterPro" id="IPR032675">
    <property type="entry name" value="LRR_dom_sf"/>
</dbReference>
<keyword evidence="3" id="KW-1185">Reference proteome</keyword>
<evidence type="ECO:0000313" key="2">
    <source>
        <dbReference type="EMBL" id="KAL1374152.1"/>
    </source>
</evidence>
<evidence type="ECO:0000313" key="3">
    <source>
        <dbReference type="Proteomes" id="UP001562425"/>
    </source>
</evidence>
<dbReference type="AlphaFoldDB" id="A0ABD1CCN0"/>
<dbReference type="Proteomes" id="UP001562425">
    <property type="component" value="Unassembled WGS sequence"/>
</dbReference>
<feature type="compositionally biased region" description="Basic and acidic residues" evidence="1">
    <location>
        <begin position="1"/>
        <end position="11"/>
    </location>
</feature>
<reference evidence="2 3" key="1">
    <citation type="submission" date="2024-05" db="EMBL/GenBank/DDBJ databases">
        <title>Culex pipiens pipiens assembly and annotation.</title>
        <authorList>
            <person name="Alout H."/>
            <person name="Durand T."/>
        </authorList>
    </citation>
    <scope>NUCLEOTIDE SEQUENCE [LARGE SCALE GENOMIC DNA]</scope>
    <source>
        <strain evidence="2">HA-2024</strain>
        <tissue evidence="2">Whole body</tissue>
    </source>
</reference>
<dbReference type="SUPFAM" id="SSF52047">
    <property type="entry name" value="RNI-like"/>
    <property type="match status" value="1"/>
</dbReference>
<dbReference type="EMBL" id="JBEHCU010013624">
    <property type="protein sequence ID" value="KAL1374152.1"/>
    <property type="molecule type" value="Genomic_DNA"/>
</dbReference>
<comment type="caution">
    <text evidence="2">The sequence shown here is derived from an EMBL/GenBank/DDBJ whole genome shotgun (WGS) entry which is preliminary data.</text>
</comment>
<evidence type="ECO:0000256" key="1">
    <source>
        <dbReference type="SAM" id="MobiDB-lite"/>
    </source>
</evidence>
<name>A0ABD1CCN0_CULPP</name>